<sequence length="49" mass="5536">MQTIKITITSPTPANIVLKECKPKEQDVAGKITELLKNFKSKQEVIDHE</sequence>
<name>A0A2T0BL00_9CLOT</name>
<reference evidence="1 2" key="1">
    <citation type="submission" date="2018-03" db="EMBL/GenBank/DDBJ databases">
        <title>Genome sequence of Clostridium vincentii DSM 10228.</title>
        <authorList>
            <person name="Poehlein A."/>
            <person name="Daniel R."/>
        </authorList>
    </citation>
    <scope>NUCLEOTIDE SEQUENCE [LARGE SCALE GENOMIC DNA]</scope>
    <source>
        <strain evidence="1 2">DSM 10228</strain>
    </source>
</reference>
<gene>
    <name evidence="1" type="ORF">CLVI_00780</name>
</gene>
<evidence type="ECO:0000313" key="2">
    <source>
        <dbReference type="Proteomes" id="UP000239471"/>
    </source>
</evidence>
<dbReference type="AlphaFoldDB" id="A0A2T0BL00"/>
<dbReference type="Proteomes" id="UP000239471">
    <property type="component" value="Unassembled WGS sequence"/>
</dbReference>
<dbReference type="EMBL" id="PVXQ01000001">
    <property type="protein sequence ID" value="PRR84555.1"/>
    <property type="molecule type" value="Genomic_DNA"/>
</dbReference>
<evidence type="ECO:0000313" key="1">
    <source>
        <dbReference type="EMBL" id="PRR84555.1"/>
    </source>
</evidence>
<protein>
    <submittedName>
        <fullName evidence="1">Uncharacterized protein</fullName>
    </submittedName>
</protein>
<dbReference type="RefSeq" id="WP_170065556.1">
    <property type="nucleotide sequence ID" value="NZ_PVXQ01000001.1"/>
</dbReference>
<proteinExistence type="predicted"/>
<keyword evidence="2" id="KW-1185">Reference proteome</keyword>
<comment type="caution">
    <text evidence="1">The sequence shown here is derived from an EMBL/GenBank/DDBJ whole genome shotgun (WGS) entry which is preliminary data.</text>
</comment>
<accession>A0A2T0BL00</accession>
<organism evidence="1 2">
    <name type="scientific">Clostridium vincentii</name>
    <dbReference type="NCBI Taxonomy" id="52704"/>
    <lineage>
        <taxon>Bacteria</taxon>
        <taxon>Bacillati</taxon>
        <taxon>Bacillota</taxon>
        <taxon>Clostridia</taxon>
        <taxon>Eubacteriales</taxon>
        <taxon>Clostridiaceae</taxon>
        <taxon>Clostridium</taxon>
    </lineage>
</organism>